<dbReference type="AlphaFoldDB" id="A0AAV7P139"/>
<gene>
    <name evidence="1" type="ORF">NDU88_000516</name>
</gene>
<organism evidence="1 2">
    <name type="scientific">Pleurodeles waltl</name>
    <name type="common">Iberian ribbed newt</name>
    <dbReference type="NCBI Taxonomy" id="8319"/>
    <lineage>
        <taxon>Eukaryota</taxon>
        <taxon>Metazoa</taxon>
        <taxon>Chordata</taxon>
        <taxon>Craniata</taxon>
        <taxon>Vertebrata</taxon>
        <taxon>Euteleostomi</taxon>
        <taxon>Amphibia</taxon>
        <taxon>Batrachia</taxon>
        <taxon>Caudata</taxon>
        <taxon>Salamandroidea</taxon>
        <taxon>Salamandridae</taxon>
        <taxon>Pleurodelinae</taxon>
        <taxon>Pleurodeles</taxon>
    </lineage>
</organism>
<dbReference type="Proteomes" id="UP001066276">
    <property type="component" value="Chromosome 7"/>
</dbReference>
<evidence type="ECO:0000313" key="2">
    <source>
        <dbReference type="Proteomes" id="UP001066276"/>
    </source>
</evidence>
<reference evidence="1" key="1">
    <citation type="journal article" date="2022" name="bioRxiv">
        <title>Sequencing and chromosome-scale assembly of the giantPleurodeles waltlgenome.</title>
        <authorList>
            <person name="Brown T."/>
            <person name="Elewa A."/>
            <person name="Iarovenko S."/>
            <person name="Subramanian E."/>
            <person name="Araus A.J."/>
            <person name="Petzold A."/>
            <person name="Susuki M."/>
            <person name="Suzuki K.-i.T."/>
            <person name="Hayashi T."/>
            <person name="Toyoda A."/>
            <person name="Oliveira C."/>
            <person name="Osipova E."/>
            <person name="Leigh N.D."/>
            <person name="Simon A."/>
            <person name="Yun M.H."/>
        </authorList>
    </citation>
    <scope>NUCLEOTIDE SEQUENCE</scope>
    <source>
        <strain evidence="1">20211129_DDA</strain>
        <tissue evidence="1">Liver</tissue>
    </source>
</reference>
<name>A0AAV7P139_PLEWA</name>
<dbReference type="EMBL" id="JANPWB010000011">
    <property type="protein sequence ID" value="KAJ1122010.1"/>
    <property type="molecule type" value="Genomic_DNA"/>
</dbReference>
<comment type="caution">
    <text evidence="1">The sequence shown here is derived from an EMBL/GenBank/DDBJ whole genome shotgun (WGS) entry which is preliminary data.</text>
</comment>
<accession>A0AAV7P139</accession>
<keyword evidence="2" id="KW-1185">Reference proteome</keyword>
<evidence type="ECO:0000313" key="1">
    <source>
        <dbReference type="EMBL" id="KAJ1122010.1"/>
    </source>
</evidence>
<protein>
    <submittedName>
        <fullName evidence="1">Uncharacterized protein</fullName>
    </submittedName>
</protein>
<proteinExistence type="predicted"/>
<sequence>MRRLWRPVSATPPHGQAFFSEDEAGCRPTDSCLQALLAWVRSTAAAEGVSAGYSSFYGCLRAPSPPRNRRGTELAL</sequence>